<name>A0A368YFU6_9RHOB</name>
<dbReference type="AlphaFoldDB" id="A0A368YFU6"/>
<feature type="transmembrane region" description="Helical" evidence="7">
    <location>
        <begin position="204"/>
        <end position="227"/>
    </location>
</feature>
<comment type="caution">
    <text evidence="8">The sequence shown here is derived from an EMBL/GenBank/DDBJ whole genome shotgun (WGS) entry which is preliminary data.</text>
</comment>
<dbReference type="InterPro" id="IPR004670">
    <property type="entry name" value="NhaA"/>
</dbReference>
<dbReference type="EMBL" id="QPJL01000029">
    <property type="protein sequence ID" value="RCW79035.1"/>
    <property type="molecule type" value="Genomic_DNA"/>
</dbReference>
<evidence type="ECO:0000256" key="5">
    <source>
        <dbReference type="ARBA" id="ARBA00022989"/>
    </source>
</evidence>
<evidence type="ECO:0000256" key="6">
    <source>
        <dbReference type="ARBA" id="ARBA00023136"/>
    </source>
</evidence>
<dbReference type="GO" id="GO:0005886">
    <property type="term" value="C:plasma membrane"/>
    <property type="evidence" value="ECO:0007669"/>
    <property type="project" value="UniProtKB-SubCell"/>
</dbReference>
<dbReference type="GO" id="GO:0015385">
    <property type="term" value="F:sodium:proton antiporter activity"/>
    <property type="evidence" value="ECO:0007669"/>
    <property type="project" value="TreeGrafter"/>
</dbReference>
<evidence type="ECO:0000256" key="2">
    <source>
        <dbReference type="ARBA" id="ARBA00015550"/>
    </source>
</evidence>
<comment type="subcellular location">
    <subcellularLocation>
        <location evidence="1">Cell inner membrane</location>
        <topology evidence="1">Multi-pass membrane protein</topology>
    </subcellularLocation>
</comment>
<organism evidence="8 9">
    <name type="scientific">Paracoccus lutimaris</name>
    <dbReference type="NCBI Taxonomy" id="1490030"/>
    <lineage>
        <taxon>Bacteria</taxon>
        <taxon>Pseudomonadati</taxon>
        <taxon>Pseudomonadota</taxon>
        <taxon>Alphaproteobacteria</taxon>
        <taxon>Rhodobacterales</taxon>
        <taxon>Paracoccaceae</taxon>
        <taxon>Paracoccus</taxon>
    </lineage>
</organism>
<accession>A0A368YFU6</accession>
<dbReference type="Proteomes" id="UP000253345">
    <property type="component" value="Unassembled WGS sequence"/>
</dbReference>
<reference evidence="8 9" key="1">
    <citation type="submission" date="2018-07" db="EMBL/GenBank/DDBJ databases">
        <title>Genomic Encyclopedia of Type Strains, Phase III (KMG-III): the genomes of soil and plant-associated and newly described type strains.</title>
        <authorList>
            <person name="Whitman W."/>
        </authorList>
    </citation>
    <scope>NUCLEOTIDE SEQUENCE [LARGE SCALE GENOMIC DNA]</scope>
    <source>
        <strain evidence="8 9">CECT 8525</strain>
    </source>
</reference>
<dbReference type="Pfam" id="PF06965">
    <property type="entry name" value="Na_H_antiport_1"/>
    <property type="match status" value="1"/>
</dbReference>
<dbReference type="InterPro" id="IPR023171">
    <property type="entry name" value="Na/H_antiporter_dom_sf"/>
</dbReference>
<feature type="transmembrane region" description="Helical" evidence="7">
    <location>
        <begin position="167"/>
        <end position="192"/>
    </location>
</feature>
<dbReference type="PANTHER" id="PTHR30341:SF0">
    <property type="entry name" value="NA(+)_H(+) ANTIPORTER NHAA"/>
    <property type="match status" value="1"/>
</dbReference>
<evidence type="ECO:0000313" key="9">
    <source>
        <dbReference type="Proteomes" id="UP000253345"/>
    </source>
</evidence>
<feature type="transmembrane region" description="Helical" evidence="7">
    <location>
        <begin position="7"/>
        <end position="29"/>
    </location>
</feature>
<protein>
    <recommendedName>
        <fullName evidence="2">Putative Na(+)/H(+) antiporter NhaA homolog</fullName>
    </recommendedName>
</protein>
<keyword evidence="9" id="KW-1185">Reference proteome</keyword>
<keyword evidence="6 7" id="KW-0472">Membrane</keyword>
<keyword evidence="3" id="KW-1003">Cell membrane</keyword>
<feature type="transmembrane region" description="Helical" evidence="7">
    <location>
        <begin position="35"/>
        <end position="56"/>
    </location>
</feature>
<evidence type="ECO:0000256" key="4">
    <source>
        <dbReference type="ARBA" id="ARBA00022692"/>
    </source>
</evidence>
<sequence>MRGIRPFGFLLLLAIADDAAGLAILAVFYPSGDLALAWLLLSVAAAVAVWLMANWLPRRMDRGRQDRPNSTWARRVLGAWPYVIAGCLSWYAFYRAGLHPALGLLPIIPAIPHAEHDFGIFAEEERHATDLLNSIEHALKVPVQLVLCAFGLVNAGVELSAVSAPTLLVLAGLMIGKPLGITLFGWFAANVLQLGLPEGMTLRDLPVVGCVAAIGFTVALFVASVAFPAGPVQDAAKMGALLSLASAILALLAGRLAAVRRTV</sequence>
<evidence type="ECO:0000313" key="8">
    <source>
        <dbReference type="EMBL" id="RCW79035.1"/>
    </source>
</evidence>
<proteinExistence type="predicted"/>
<dbReference type="GO" id="GO:0006885">
    <property type="term" value="P:regulation of pH"/>
    <property type="evidence" value="ECO:0007669"/>
    <property type="project" value="InterPro"/>
</dbReference>
<feature type="transmembrane region" description="Helical" evidence="7">
    <location>
        <begin position="76"/>
        <end position="94"/>
    </location>
</feature>
<dbReference type="Gene3D" id="1.20.1530.10">
    <property type="entry name" value="Na+/H+ antiporter like domain"/>
    <property type="match status" value="1"/>
</dbReference>
<keyword evidence="5 7" id="KW-1133">Transmembrane helix</keyword>
<gene>
    <name evidence="8" type="ORF">DFP89_12910</name>
</gene>
<keyword evidence="4 7" id="KW-0812">Transmembrane</keyword>
<feature type="transmembrane region" description="Helical" evidence="7">
    <location>
        <begin position="239"/>
        <end position="258"/>
    </location>
</feature>
<evidence type="ECO:0000256" key="7">
    <source>
        <dbReference type="SAM" id="Phobius"/>
    </source>
</evidence>
<dbReference type="PANTHER" id="PTHR30341">
    <property type="entry name" value="SODIUM ION/PROTON ANTIPORTER NHAA-RELATED"/>
    <property type="match status" value="1"/>
</dbReference>
<evidence type="ECO:0000256" key="1">
    <source>
        <dbReference type="ARBA" id="ARBA00004429"/>
    </source>
</evidence>
<evidence type="ECO:0000256" key="3">
    <source>
        <dbReference type="ARBA" id="ARBA00022475"/>
    </source>
</evidence>
<dbReference type="RefSeq" id="WP_342770954.1">
    <property type="nucleotide sequence ID" value="NZ_QPJL01000029.1"/>
</dbReference>